<accession>A0A9D4GRL5</accession>
<evidence type="ECO:0000256" key="1">
    <source>
        <dbReference type="SAM" id="MobiDB-lite"/>
    </source>
</evidence>
<evidence type="ECO:0000313" key="3">
    <source>
        <dbReference type="Proteomes" id="UP000828390"/>
    </source>
</evidence>
<feature type="region of interest" description="Disordered" evidence="1">
    <location>
        <begin position="87"/>
        <end position="106"/>
    </location>
</feature>
<name>A0A9D4GRL5_DREPO</name>
<dbReference type="EMBL" id="JAIWYP010000005">
    <property type="protein sequence ID" value="KAH3821815.1"/>
    <property type="molecule type" value="Genomic_DNA"/>
</dbReference>
<organism evidence="2 3">
    <name type="scientific">Dreissena polymorpha</name>
    <name type="common">Zebra mussel</name>
    <name type="synonym">Mytilus polymorpha</name>
    <dbReference type="NCBI Taxonomy" id="45954"/>
    <lineage>
        <taxon>Eukaryota</taxon>
        <taxon>Metazoa</taxon>
        <taxon>Spiralia</taxon>
        <taxon>Lophotrochozoa</taxon>
        <taxon>Mollusca</taxon>
        <taxon>Bivalvia</taxon>
        <taxon>Autobranchia</taxon>
        <taxon>Heteroconchia</taxon>
        <taxon>Euheterodonta</taxon>
        <taxon>Imparidentia</taxon>
        <taxon>Neoheterodontei</taxon>
        <taxon>Myida</taxon>
        <taxon>Dreissenoidea</taxon>
        <taxon>Dreissenidae</taxon>
        <taxon>Dreissena</taxon>
    </lineage>
</organism>
<proteinExistence type="predicted"/>
<comment type="caution">
    <text evidence="2">The sequence shown here is derived from an EMBL/GenBank/DDBJ whole genome shotgun (WGS) entry which is preliminary data.</text>
</comment>
<protein>
    <submittedName>
        <fullName evidence="2">Uncharacterized protein</fullName>
    </submittedName>
</protein>
<evidence type="ECO:0000313" key="2">
    <source>
        <dbReference type="EMBL" id="KAH3821815.1"/>
    </source>
</evidence>
<keyword evidence="3" id="KW-1185">Reference proteome</keyword>
<dbReference type="AlphaFoldDB" id="A0A9D4GRL5"/>
<dbReference type="Proteomes" id="UP000828390">
    <property type="component" value="Unassembled WGS sequence"/>
</dbReference>
<gene>
    <name evidence="2" type="ORF">DPMN_123583</name>
</gene>
<reference evidence="2" key="2">
    <citation type="submission" date="2020-11" db="EMBL/GenBank/DDBJ databases">
        <authorList>
            <person name="McCartney M.A."/>
            <person name="Auch B."/>
            <person name="Kono T."/>
            <person name="Mallez S."/>
            <person name="Becker A."/>
            <person name="Gohl D.M."/>
            <person name="Silverstein K.A.T."/>
            <person name="Koren S."/>
            <person name="Bechman K.B."/>
            <person name="Herman A."/>
            <person name="Abrahante J.E."/>
            <person name="Garbe J."/>
        </authorList>
    </citation>
    <scope>NUCLEOTIDE SEQUENCE</scope>
    <source>
        <strain evidence="2">Duluth1</strain>
        <tissue evidence="2">Whole animal</tissue>
    </source>
</reference>
<reference evidence="2" key="1">
    <citation type="journal article" date="2019" name="bioRxiv">
        <title>The Genome of the Zebra Mussel, Dreissena polymorpha: A Resource for Invasive Species Research.</title>
        <authorList>
            <person name="McCartney M.A."/>
            <person name="Auch B."/>
            <person name="Kono T."/>
            <person name="Mallez S."/>
            <person name="Zhang Y."/>
            <person name="Obille A."/>
            <person name="Becker A."/>
            <person name="Abrahante J.E."/>
            <person name="Garbe J."/>
            <person name="Badalamenti J.P."/>
            <person name="Herman A."/>
            <person name="Mangelson H."/>
            <person name="Liachko I."/>
            <person name="Sullivan S."/>
            <person name="Sone E.D."/>
            <person name="Koren S."/>
            <person name="Silverstein K.A.T."/>
            <person name="Beckman K.B."/>
            <person name="Gohl D.M."/>
        </authorList>
    </citation>
    <scope>NUCLEOTIDE SEQUENCE</scope>
    <source>
        <strain evidence="2">Duluth1</strain>
        <tissue evidence="2">Whole animal</tissue>
    </source>
</reference>
<sequence>MSSTSAPAGVPINTEQVEEQVVFHSQIPPPARILQHVPILRLNTDLAPAPAISAPVTSKGDTLRPGVVSNREPGDLREILNREKHLRDREGAVRRDRSRSNHRDHKAVVSEDEADFDFRSTWVFTNSSVATSSRADKSYQQATDENAECPILIKSKSRKQRLKKCSFPECPDAPFRNARRHFRERHFPAHFGNDELHILDLNERRLADLFWIGTKIFGHEVSPDELLRYVNQQRAIPADAYVPS</sequence>